<sequence>MTQAGIVAKAEKLRALQKALKFSDQQMADHIKCDRLTWRNAVSGGLVSPLTVAKVSAAFSTPFDTYFKLYYAEQNAA</sequence>
<keyword evidence="2" id="KW-1185">Reference proteome</keyword>
<proteinExistence type="predicted"/>
<name>M1UFG0_9CORY</name>
<evidence type="ECO:0008006" key="3">
    <source>
        <dbReference type="Google" id="ProtNLM"/>
    </source>
</evidence>
<dbReference type="STRING" id="1121353.H924_07340"/>
<protein>
    <recommendedName>
        <fullName evidence="3">HTH cro/C1-type domain-containing protein</fullName>
    </recommendedName>
</protein>
<dbReference type="KEGG" id="ccn:H924_07340"/>
<reference evidence="1 2" key="1">
    <citation type="submission" date="2013-02" db="EMBL/GenBank/DDBJ databases">
        <title>The complete genome sequence of Corynebacterium callunae DSM 20147.</title>
        <authorList>
            <person name="Ruckert C."/>
            <person name="Albersmeier A."/>
            <person name="Kalinowski J."/>
        </authorList>
    </citation>
    <scope>NUCLEOTIDE SEQUENCE [LARGE SCALE GENOMIC DNA]</scope>
    <source>
        <strain evidence="1 2">DSM 20147</strain>
    </source>
</reference>
<dbReference type="EMBL" id="CP004354">
    <property type="protein sequence ID" value="AGG66910.1"/>
    <property type="molecule type" value="Genomic_DNA"/>
</dbReference>
<dbReference type="HOGENOM" id="CLU_2632099_0_0_11"/>
<dbReference type="RefSeq" id="WP_015651341.1">
    <property type="nucleotide sequence ID" value="NC_020506.1"/>
</dbReference>
<gene>
    <name evidence="1" type="ORF">H924_07340</name>
</gene>
<accession>M1UFG0</accession>
<dbReference type="Proteomes" id="UP000011760">
    <property type="component" value="Chromosome"/>
</dbReference>
<evidence type="ECO:0000313" key="2">
    <source>
        <dbReference type="Proteomes" id="UP000011760"/>
    </source>
</evidence>
<dbReference type="AlphaFoldDB" id="M1UFG0"/>
<evidence type="ECO:0000313" key="1">
    <source>
        <dbReference type="EMBL" id="AGG66910.1"/>
    </source>
</evidence>
<organism evidence="1 2">
    <name type="scientific">Corynebacterium callunae DSM 20147</name>
    <dbReference type="NCBI Taxonomy" id="1121353"/>
    <lineage>
        <taxon>Bacteria</taxon>
        <taxon>Bacillati</taxon>
        <taxon>Actinomycetota</taxon>
        <taxon>Actinomycetes</taxon>
        <taxon>Mycobacteriales</taxon>
        <taxon>Corynebacteriaceae</taxon>
        <taxon>Corynebacterium</taxon>
    </lineage>
</organism>